<evidence type="ECO:0000313" key="1">
    <source>
        <dbReference type="EMBL" id="KAG8182701.1"/>
    </source>
</evidence>
<sequence>MGRITKGTLFVEEKLLKPQLIKNVPSKLRERRHLEKQYADRGTKQQPYLSIGQRVLLRVRKINWKPAVIISPDPTARSYIVRTSKGQTF</sequence>
<dbReference type="AlphaFoldDB" id="A0AAV6UHF2"/>
<proteinExistence type="predicted"/>
<gene>
    <name evidence="1" type="ORF">JTE90_017679</name>
</gene>
<comment type="caution">
    <text evidence="1">The sequence shown here is derived from an EMBL/GenBank/DDBJ whole genome shotgun (WGS) entry which is preliminary data.</text>
</comment>
<reference evidence="1 2" key="1">
    <citation type="journal article" date="2022" name="Nat. Ecol. Evol.">
        <title>A masculinizing supergene underlies an exaggerated male reproductive morph in a spider.</title>
        <authorList>
            <person name="Hendrickx F."/>
            <person name="De Corte Z."/>
            <person name="Sonet G."/>
            <person name="Van Belleghem S.M."/>
            <person name="Kostlbacher S."/>
            <person name="Vangestel C."/>
        </authorList>
    </citation>
    <scope>NUCLEOTIDE SEQUENCE [LARGE SCALE GENOMIC DNA]</scope>
    <source>
        <strain evidence="1">W744_W776</strain>
    </source>
</reference>
<name>A0AAV6UHF2_9ARAC</name>
<dbReference type="EMBL" id="JAFNEN010000452">
    <property type="protein sequence ID" value="KAG8182701.1"/>
    <property type="molecule type" value="Genomic_DNA"/>
</dbReference>
<evidence type="ECO:0000313" key="2">
    <source>
        <dbReference type="Proteomes" id="UP000827092"/>
    </source>
</evidence>
<keyword evidence="2" id="KW-1185">Reference proteome</keyword>
<protein>
    <submittedName>
        <fullName evidence="1">Uncharacterized protein</fullName>
    </submittedName>
</protein>
<accession>A0AAV6UHF2</accession>
<organism evidence="1 2">
    <name type="scientific">Oedothorax gibbosus</name>
    <dbReference type="NCBI Taxonomy" id="931172"/>
    <lineage>
        <taxon>Eukaryota</taxon>
        <taxon>Metazoa</taxon>
        <taxon>Ecdysozoa</taxon>
        <taxon>Arthropoda</taxon>
        <taxon>Chelicerata</taxon>
        <taxon>Arachnida</taxon>
        <taxon>Araneae</taxon>
        <taxon>Araneomorphae</taxon>
        <taxon>Entelegynae</taxon>
        <taxon>Araneoidea</taxon>
        <taxon>Linyphiidae</taxon>
        <taxon>Erigoninae</taxon>
        <taxon>Oedothorax</taxon>
    </lineage>
</organism>
<dbReference type="Proteomes" id="UP000827092">
    <property type="component" value="Unassembled WGS sequence"/>
</dbReference>